<keyword evidence="7 23" id="KW-0732">Signal</keyword>
<keyword evidence="26" id="KW-1185">Reference proteome</keyword>
<evidence type="ECO:0000256" key="10">
    <source>
        <dbReference type="ARBA" id="ARBA00023018"/>
    </source>
</evidence>
<comment type="function">
    <text evidence="16">Plays a role in short-term synaptic plasticity in a subset of GABAergic neurons in the brain.</text>
</comment>
<comment type="subcellular location">
    <subcellularLocation>
        <location evidence="4">Cell projection</location>
        <location evidence="4">Dendrite</location>
    </subcellularLocation>
    <subcellularLocation>
        <location evidence="17">Cell projection</location>
        <location evidence="17">Growth cone membrane</location>
        <topology evidence="17">Single-pass type I membrane protein</topology>
    </subcellularLocation>
    <subcellularLocation>
        <location evidence="15">Cytoplasmic vesicle</location>
        <location evidence="15">Secretory vesicle</location>
        <location evidence="15">Synaptic vesicle membrane</location>
        <topology evidence="15">Single-pass type I membrane protein</topology>
    </subcellularLocation>
    <subcellularLocation>
        <location evidence="2">Early endosome membrane</location>
        <topology evidence="2">Single-pass type I membrane protein</topology>
    </subcellularLocation>
    <subcellularLocation>
        <location evidence="1">Endoplasmic reticulum-Golgi intermediate compartment membrane</location>
        <topology evidence="1">Single-pass type I membrane protein</topology>
    </subcellularLocation>
    <subcellularLocation>
        <location evidence="20">Membrane</location>
        <topology evidence="20">Single-pass type I membrane protein</topology>
    </subcellularLocation>
    <subcellularLocation>
        <location evidence="3">Recycling endosome</location>
    </subcellularLocation>
</comment>
<dbReference type="InterPro" id="IPR048524">
    <property type="entry name" value="Lamp2-like_TM"/>
</dbReference>
<organism evidence="26 27">
    <name type="scientific">Crassostrea virginica</name>
    <name type="common">Eastern oyster</name>
    <dbReference type="NCBI Taxonomy" id="6565"/>
    <lineage>
        <taxon>Eukaryota</taxon>
        <taxon>Metazoa</taxon>
        <taxon>Spiralia</taxon>
        <taxon>Lophotrochozoa</taxon>
        <taxon>Mollusca</taxon>
        <taxon>Bivalvia</taxon>
        <taxon>Autobranchia</taxon>
        <taxon>Pteriomorphia</taxon>
        <taxon>Ostreida</taxon>
        <taxon>Ostreoidea</taxon>
        <taxon>Ostreidae</taxon>
        <taxon>Crassostrea</taxon>
    </lineage>
</organism>
<dbReference type="Gene3D" id="2.40.160.110">
    <property type="match status" value="3"/>
</dbReference>
<evidence type="ECO:0000256" key="20">
    <source>
        <dbReference type="PROSITE-ProRule" id="PRU00740"/>
    </source>
</evidence>
<evidence type="ECO:0000256" key="5">
    <source>
        <dbReference type="ARBA" id="ARBA00009644"/>
    </source>
</evidence>
<evidence type="ECO:0000256" key="11">
    <source>
        <dbReference type="ARBA" id="ARBA00023136"/>
    </source>
</evidence>
<evidence type="ECO:0000256" key="23">
    <source>
        <dbReference type="SAM" id="SignalP"/>
    </source>
</evidence>
<gene>
    <name evidence="27" type="primary">LOC111134525</name>
</gene>
<feature type="compositionally biased region" description="Pro residues" evidence="21">
    <location>
        <begin position="237"/>
        <end position="250"/>
    </location>
</feature>
<dbReference type="KEGG" id="cvn:111134525"/>
<evidence type="ECO:0000256" key="4">
    <source>
        <dbReference type="ARBA" id="ARBA00004279"/>
    </source>
</evidence>
<evidence type="ECO:0000256" key="22">
    <source>
        <dbReference type="SAM" id="Phobius"/>
    </source>
</evidence>
<dbReference type="InterPro" id="IPR002000">
    <property type="entry name" value="Lysosome-assoc_membr_glycop"/>
</dbReference>
<comment type="similarity">
    <text evidence="5 20">Belongs to the LAMP family.</text>
</comment>
<evidence type="ECO:0000256" key="19">
    <source>
        <dbReference type="ARBA" id="ARBA00076257"/>
    </source>
</evidence>
<evidence type="ECO:0000256" key="13">
    <source>
        <dbReference type="ARBA" id="ARBA00023273"/>
    </source>
</evidence>
<evidence type="ECO:0000256" key="2">
    <source>
        <dbReference type="ARBA" id="ARBA00004158"/>
    </source>
</evidence>
<evidence type="ECO:0000256" key="12">
    <source>
        <dbReference type="ARBA" id="ARBA00023180"/>
    </source>
</evidence>
<dbReference type="CDD" id="cd12087">
    <property type="entry name" value="TM_EGFR-like"/>
    <property type="match status" value="1"/>
</dbReference>
<evidence type="ECO:0000256" key="7">
    <source>
        <dbReference type="ARBA" id="ARBA00022729"/>
    </source>
</evidence>
<feature type="chain" id="PRO_5034073198" description="Lysosome-associated membrane glycoprotein 5" evidence="23">
    <location>
        <begin position="20"/>
        <end position="645"/>
    </location>
</feature>
<dbReference type="AlphaFoldDB" id="A0A8B8EFD0"/>
<evidence type="ECO:0000259" key="24">
    <source>
        <dbReference type="Pfam" id="PF01299"/>
    </source>
</evidence>
<dbReference type="OrthoDB" id="6232933at2759"/>
<keyword evidence="11 20" id="KW-0472">Membrane</keyword>
<dbReference type="Pfam" id="PF01299">
    <property type="entry name" value="Lamp2-like_luminal"/>
    <property type="match status" value="2"/>
</dbReference>
<keyword evidence="13" id="KW-0966">Cell projection</keyword>
<evidence type="ECO:0000256" key="21">
    <source>
        <dbReference type="SAM" id="MobiDB-lite"/>
    </source>
</evidence>
<dbReference type="PANTHER" id="PTHR11506:SF35">
    <property type="entry name" value="LYSOSOME-ASSOCIATED MEMBRANE GLYCOPROTEIN 5"/>
    <property type="match status" value="1"/>
</dbReference>
<keyword evidence="14" id="KW-0968">Cytoplasmic vesicle</keyword>
<proteinExistence type="inferred from homology"/>
<feature type="signal peptide" evidence="23">
    <location>
        <begin position="1"/>
        <end position="19"/>
    </location>
</feature>
<feature type="transmembrane region" description="Helical" evidence="22">
    <location>
        <begin position="611"/>
        <end position="633"/>
    </location>
</feature>
<sequence>MKAKFIGAVLLCALSLTHGSEYEFTYKDNKTCIDVKMDVKFSLTDGNTTIEFDGTNFTVKSGDCALSDETAASLTLSNANDDFLTMSFKYDAQKNVLMGMMFTFAPSEYFTGKPPAASTSIVDNGDLNLGGSNQLFRCTSSQRMTLTGKLEDIEYTMQMDMSNTQIQAFNIKDGNLSSDVFVCSADKMTTSAQNITSDAPTTSSSNGTTEVTTQPGTTSSSNGTTSSVNTTSEAPTTAPPTTPATTPTPLPAKSRYQVMDGKNACLILEGSFQLEVNNTSINVPQTKNVNVTGECATGNTASITITPIVKSDLTSLTMEFELDSKNFSHLVSWSAMGKIDKNDFNLTAKSYQNLSDARMYYKCEKVGTFSDEALTIRFQELKVQAFNVENGDFSKNGLDCKGDIGPIPPSGSLPENKFFVKEGNKTCIGFKGQINFNVPYLSKSGNPEQFVGIPDTFNTSGTCNTTVEGYYAQQLTVYFYENWNLTITFSSDVQQGKFLTAGTVTKYSISNIELYYEINNNLFPNADDSVMGTMGHFTANNVSLLETSKGKSYMCNKGATFELHDDNANVNNTRRLGMETKNLQFEAFKDGNTEDFGDPNECAGDEETNSIVPIAVGAALAGLVIIVLIAYLIGRKRSRKGYEQV</sequence>
<keyword evidence="9 22" id="KW-1133">Transmembrane helix</keyword>
<reference evidence="27" key="1">
    <citation type="submission" date="2025-08" db="UniProtKB">
        <authorList>
            <consortium name="RefSeq"/>
        </authorList>
    </citation>
    <scope>IDENTIFICATION</scope>
    <source>
        <tissue evidence="27">Whole sample</tissue>
    </source>
</reference>
<dbReference type="RefSeq" id="XP_022339347.1">
    <property type="nucleotide sequence ID" value="XM_022483639.1"/>
</dbReference>
<evidence type="ECO:0000256" key="8">
    <source>
        <dbReference type="ARBA" id="ARBA00022753"/>
    </source>
</evidence>
<dbReference type="GeneID" id="111134525"/>
<evidence type="ECO:0000256" key="9">
    <source>
        <dbReference type="ARBA" id="ARBA00022989"/>
    </source>
</evidence>
<keyword evidence="6 20" id="KW-0812">Transmembrane</keyword>
<feature type="domain" description="Lysosome-associated membrane glycoprotein 2-like luminal" evidence="24">
    <location>
        <begin position="417"/>
        <end position="565"/>
    </location>
</feature>
<dbReference type="InterPro" id="IPR048528">
    <property type="entry name" value="Lamp2-like_luminal"/>
</dbReference>
<comment type="caution">
    <text evidence="20">Lacks conserved residue(s) required for the propagation of feature annotation.</text>
</comment>
<evidence type="ECO:0000313" key="26">
    <source>
        <dbReference type="Proteomes" id="UP000694844"/>
    </source>
</evidence>
<feature type="compositionally biased region" description="Polar residues" evidence="21">
    <location>
        <begin position="194"/>
        <end position="207"/>
    </location>
</feature>
<evidence type="ECO:0000256" key="14">
    <source>
        <dbReference type="ARBA" id="ARBA00023329"/>
    </source>
</evidence>
<evidence type="ECO:0000256" key="17">
    <source>
        <dbReference type="ARBA" id="ARBA00060492"/>
    </source>
</evidence>
<evidence type="ECO:0000256" key="6">
    <source>
        <dbReference type="ARBA" id="ARBA00022692"/>
    </source>
</evidence>
<keyword evidence="10" id="KW-0770">Synapse</keyword>
<evidence type="ECO:0000256" key="15">
    <source>
        <dbReference type="ARBA" id="ARBA00029428"/>
    </source>
</evidence>
<dbReference type="GO" id="GO:0005765">
    <property type="term" value="C:lysosomal membrane"/>
    <property type="evidence" value="ECO:0007669"/>
    <property type="project" value="TreeGrafter"/>
</dbReference>
<feature type="region of interest" description="Disordered" evidence="21">
    <location>
        <begin position="194"/>
        <end position="254"/>
    </location>
</feature>
<dbReference type="PANTHER" id="PTHR11506">
    <property type="entry name" value="LYSOSOME-ASSOCIATED MEMBRANE GLYCOPROTEIN"/>
    <property type="match status" value="1"/>
</dbReference>
<dbReference type="Pfam" id="PF21222">
    <property type="entry name" value="Lamp2_2nd"/>
    <property type="match status" value="1"/>
</dbReference>
<protein>
    <recommendedName>
        <fullName evidence="18">Lysosome-associated membrane glycoprotein 5</fullName>
    </recommendedName>
    <alternativeName>
        <fullName evidence="19">Lysosome-associated membrane protein 5</fullName>
    </alternativeName>
</protein>
<feature type="compositionally biased region" description="Low complexity" evidence="21">
    <location>
        <begin position="208"/>
        <end position="236"/>
    </location>
</feature>
<evidence type="ECO:0000259" key="25">
    <source>
        <dbReference type="Pfam" id="PF21222"/>
    </source>
</evidence>
<keyword evidence="12" id="KW-0325">Glycoprotein</keyword>
<evidence type="ECO:0000256" key="3">
    <source>
        <dbReference type="ARBA" id="ARBA00004172"/>
    </source>
</evidence>
<dbReference type="GO" id="GO:0031902">
    <property type="term" value="C:late endosome membrane"/>
    <property type="evidence" value="ECO:0007669"/>
    <property type="project" value="TreeGrafter"/>
</dbReference>
<dbReference type="GO" id="GO:0072594">
    <property type="term" value="P:establishment of protein localization to organelle"/>
    <property type="evidence" value="ECO:0007669"/>
    <property type="project" value="TreeGrafter"/>
</dbReference>
<keyword evidence="8" id="KW-0967">Endosome</keyword>
<accession>A0A8B8EFD0</accession>
<evidence type="ECO:0000256" key="1">
    <source>
        <dbReference type="ARBA" id="ARBA00004151"/>
    </source>
</evidence>
<evidence type="ECO:0000313" key="27">
    <source>
        <dbReference type="RefSeq" id="XP_022339347.1"/>
    </source>
</evidence>
<dbReference type="GO" id="GO:0005886">
    <property type="term" value="C:plasma membrane"/>
    <property type="evidence" value="ECO:0007669"/>
    <property type="project" value="UniProtKB-SubCell"/>
</dbReference>
<feature type="domain" description="Lysosome-associated membrane glycoprotein 2-like luminal" evidence="24">
    <location>
        <begin position="251"/>
        <end position="389"/>
    </location>
</feature>
<feature type="domain" description="Lysosome-associated membrane glycoprotein 2-like transmembrane" evidence="25">
    <location>
        <begin position="612"/>
        <end position="642"/>
    </location>
</feature>
<name>A0A8B8EFD0_CRAVI</name>
<evidence type="ECO:0000256" key="16">
    <source>
        <dbReference type="ARBA" id="ARBA00053950"/>
    </source>
</evidence>
<dbReference type="Proteomes" id="UP000694844">
    <property type="component" value="Chromosome 5"/>
</dbReference>
<dbReference type="PROSITE" id="PS51407">
    <property type="entry name" value="LAMP_3"/>
    <property type="match status" value="1"/>
</dbReference>
<evidence type="ECO:0000256" key="18">
    <source>
        <dbReference type="ARBA" id="ARBA00074379"/>
    </source>
</evidence>